<dbReference type="InterPro" id="IPR010982">
    <property type="entry name" value="Lambda_DNA-bd_dom_sf"/>
</dbReference>
<evidence type="ECO:0000256" key="1">
    <source>
        <dbReference type="SAM" id="MobiDB-lite"/>
    </source>
</evidence>
<sequence>MLNQVAFRIMNVTIIVIWVGYCRNIDITSIIIYTIQDSDHKDGRNMSKTQLDLMVPIPVRRAVRKLGQDIRDARLRRRISTAVMAERASISRTTLNKIEKGAPGVSLGNYANVLFVLGMAERLGDLADAKTDTVGLELEEERLPQRIRKPRQNKSGGKSSQSGQKSKA</sequence>
<gene>
    <name evidence="3" type="ORF">JV46_02380</name>
</gene>
<keyword evidence="4" id="KW-1185">Reference proteome</keyword>
<comment type="caution">
    <text evidence="3">The sequence shown here is derived from an EMBL/GenBank/DDBJ whole genome shotgun (WGS) entry which is preliminary data.</text>
</comment>
<feature type="region of interest" description="Disordered" evidence="1">
    <location>
        <begin position="137"/>
        <end position="168"/>
    </location>
</feature>
<accession>A0A0B0HB49</accession>
<dbReference type="SUPFAM" id="SSF47413">
    <property type="entry name" value="lambda repressor-like DNA-binding domains"/>
    <property type="match status" value="1"/>
</dbReference>
<dbReference type="CDD" id="cd00093">
    <property type="entry name" value="HTH_XRE"/>
    <property type="match status" value="1"/>
</dbReference>
<evidence type="ECO:0000313" key="3">
    <source>
        <dbReference type="EMBL" id="KHF24681.1"/>
    </source>
</evidence>
<dbReference type="Gene3D" id="1.10.260.40">
    <property type="entry name" value="lambda repressor-like DNA-binding domains"/>
    <property type="match status" value="1"/>
</dbReference>
<organism evidence="3 4">
    <name type="scientific">Solemya velum gill symbiont</name>
    <dbReference type="NCBI Taxonomy" id="2340"/>
    <lineage>
        <taxon>Bacteria</taxon>
        <taxon>Pseudomonadati</taxon>
        <taxon>Pseudomonadota</taxon>
        <taxon>Gammaproteobacteria</taxon>
        <taxon>sulfur-oxidizing symbionts</taxon>
    </lineage>
</organism>
<protein>
    <recommendedName>
        <fullName evidence="2">HTH cro/C1-type domain-containing protein</fullName>
    </recommendedName>
</protein>
<name>A0A0B0HB49_SOVGS</name>
<dbReference type="Proteomes" id="UP000030856">
    <property type="component" value="Unassembled WGS sequence"/>
</dbReference>
<evidence type="ECO:0000259" key="2">
    <source>
        <dbReference type="PROSITE" id="PS50943"/>
    </source>
</evidence>
<dbReference type="EMBL" id="JRAA01000002">
    <property type="protein sequence ID" value="KHF24681.1"/>
    <property type="molecule type" value="Genomic_DNA"/>
</dbReference>
<dbReference type="AlphaFoldDB" id="A0A0B0HB49"/>
<dbReference type="InterPro" id="IPR001387">
    <property type="entry name" value="Cro/C1-type_HTH"/>
</dbReference>
<dbReference type="STRING" id="2340.JV46_02380"/>
<reference evidence="3 4" key="1">
    <citation type="journal article" date="2014" name="BMC Genomics">
        <title>The genome of the intracellular bacterium of the coastal bivalve, Solemya velum: a blueprint for thriving in and out of symbiosis.</title>
        <authorList>
            <person name="Dmytrenko O."/>
            <person name="Russell S.L."/>
            <person name="Loo W.T."/>
            <person name="Fontanez K.M."/>
            <person name="Liao L."/>
            <person name="Roeselers G."/>
            <person name="Sharma R."/>
            <person name="Stewart F.J."/>
            <person name="Newton I.L."/>
            <person name="Woyke T."/>
            <person name="Wu D."/>
            <person name="Lang J.M."/>
            <person name="Eisen J.A."/>
            <person name="Cavanaugh C.M."/>
        </authorList>
    </citation>
    <scope>NUCLEOTIDE SEQUENCE [LARGE SCALE GENOMIC DNA]</scope>
    <source>
        <strain evidence="3 4">WH</strain>
    </source>
</reference>
<proteinExistence type="predicted"/>
<dbReference type="eggNOG" id="COG1396">
    <property type="taxonomic scope" value="Bacteria"/>
</dbReference>
<feature type="compositionally biased region" description="Low complexity" evidence="1">
    <location>
        <begin position="154"/>
        <end position="168"/>
    </location>
</feature>
<evidence type="ECO:0000313" key="4">
    <source>
        <dbReference type="Proteomes" id="UP000030856"/>
    </source>
</evidence>
<dbReference type="Pfam" id="PF13560">
    <property type="entry name" value="HTH_31"/>
    <property type="match status" value="1"/>
</dbReference>
<dbReference type="GO" id="GO:0003677">
    <property type="term" value="F:DNA binding"/>
    <property type="evidence" value="ECO:0007669"/>
    <property type="project" value="InterPro"/>
</dbReference>
<dbReference type="PROSITE" id="PS50943">
    <property type="entry name" value="HTH_CROC1"/>
    <property type="match status" value="1"/>
</dbReference>
<feature type="domain" description="HTH cro/C1-type" evidence="2">
    <location>
        <begin position="70"/>
        <end position="101"/>
    </location>
</feature>